<dbReference type="RefSeq" id="WP_262566455.1">
    <property type="nucleotide sequence ID" value="NZ_JAPFCC010000001.1"/>
</dbReference>
<dbReference type="InterPro" id="IPR049712">
    <property type="entry name" value="Poly_export"/>
</dbReference>
<organism evidence="5 6">
    <name type="scientific">Endozoicomonas gorgoniicola</name>
    <dbReference type="NCBI Taxonomy" id="1234144"/>
    <lineage>
        <taxon>Bacteria</taxon>
        <taxon>Pseudomonadati</taxon>
        <taxon>Pseudomonadota</taxon>
        <taxon>Gammaproteobacteria</taxon>
        <taxon>Oceanospirillales</taxon>
        <taxon>Endozoicomonadaceae</taxon>
        <taxon>Endozoicomonas</taxon>
    </lineage>
</organism>
<evidence type="ECO:0000259" key="4">
    <source>
        <dbReference type="Pfam" id="PF10531"/>
    </source>
</evidence>
<gene>
    <name evidence="5" type="ORF">NX722_01825</name>
</gene>
<reference evidence="5 6" key="1">
    <citation type="submission" date="2022-10" db="EMBL/GenBank/DDBJ databases">
        <title>High-quality genome sequences of two octocoral-associated bacteria, Endozoicomonas euniceicola EF212 and Endozoicomonas gorgoniicola PS125.</title>
        <authorList>
            <person name="Chiou Y.-J."/>
            <person name="Chen Y.-H."/>
        </authorList>
    </citation>
    <scope>NUCLEOTIDE SEQUENCE [LARGE SCALE GENOMIC DNA]</scope>
    <source>
        <strain evidence="5 6">PS125</strain>
    </source>
</reference>
<dbReference type="InterPro" id="IPR019554">
    <property type="entry name" value="Soluble_ligand-bd"/>
</dbReference>
<dbReference type="EMBL" id="JAPFCC010000001">
    <property type="protein sequence ID" value="MCW7551398.1"/>
    <property type="molecule type" value="Genomic_DNA"/>
</dbReference>
<keyword evidence="1 2" id="KW-0732">Signal</keyword>
<dbReference type="Pfam" id="PF02563">
    <property type="entry name" value="Poly_export"/>
    <property type="match status" value="1"/>
</dbReference>
<dbReference type="Pfam" id="PF10531">
    <property type="entry name" value="SLBB"/>
    <property type="match status" value="1"/>
</dbReference>
<evidence type="ECO:0000313" key="6">
    <source>
        <dbReference type="Proteomes" id="UP001209854"/>
    </source>
</evidence>
<feature type="chain" id="PRO_5045131814" evidence="2">
    <location>
        <begin position="24"/>
        <end position="188"/>
    </location>
</feature>
<accession>A0ABT3MQK9</accession>
<feature type="domain" description="Soluble ligand binding" evidence="4">
    <location>
        <begin position="113"/>
        <end position="163"/>
    </location>
</feature>
<evidence type="ECO:0000259" key="3">
    <source>
        <dbReference type="Pfam" id="PF02563"/>
    </source>
</evidence>
<evidence type="ECO:0000313" key="5">
    <source>
        <dbReference type="EMBL" id="MCW7551398.1"/>
    </source>
</evidence>
<feature type="domain" description="Polysaccharide export protein N-terminal" evidence="3">
    <location>
        <begin position="35"/>
        <end position="108"/>
    </location>
</feature>
<dbReference type="Gene3D" id="3.10.560.10">
    <property type="entry name" value="Outer membrane lipoprotein wza domain like"/>
    <property type="match status" value="1"/>
</dbReference>
<comment type="caution">
    <text evidence="5">The sequence shown here is derived from an EMBL/GenBank/DDBJ whole genome shotgun (WGS) entry which is preliminary data.</text>
</comment>
<proteinExistence type="predicted"/>
<evidence type="ECO:0000256" key="1">
    <source>
        <dbReference type="ARBA" id="ARBA00022729"/>
    </source>
</evidence>
<feature type="signal peptide" evidence="2">
    <location>
        <begin position="1"/>
        <end position="23"/>
    </location>
</feature>
<dbReference type="Gene3D" id="3.30.1950.10">
    <property type="entry name" value="wza like domain"/>
    <property type="match status" value="1"/>
</dbReference>
<dbReference type="InterPro" id="IPR003715">
    <property type="entry name" value="Poly_export_N"/>
</dbReference>
<keyword evidence="6" id="KW-1185">Reference proteome</keyword>
<sequence>MLKRLLAIPLFICLVLLSQHSIANNSDTSQMMSMSTYRLSVGDRISVTVFGEEDMSLEEARLTDAGTISLPFLGEIKVSGMTVGSLQNHVENELRGDFLVEPNVTVRIIEYRKFFVHGQVRQPGGFSFEPGLTLEKAIALAGGFTERASKQEVEVIREDLDGNPTTQSFRLRERILPGDIVNVKESFF</sequence>
<dbReference type="PANTHER" id="PTHR33619:SF3">
    <property type="entry name" value="POLYSACCHARIDE EXPORT PROTEIN GFCE-RELATED"/>
    <property type="match status" value="1"/>
</dbReference>
<dbReference type="Proteomes" id="UP001209854">
    <property type="component" value="Unassembled WGS sequence"/>
</dbReference>
<name>A0ABT3MQK9_9GAMM</name>
<evidence type="ECO:0000256" key="2">
    <source>
        <dbReference type="SAM" id="SignalP"/>
    </source>
</evidence>
<dbReference type="PANTHER" id="PTHR33619">
    <property type="entry name" value="POLYSACCHARIDE EXPORT PROTEIN GFCE-RELATED"/>
    <property type="match status" value="1"/>
</dbReference>
<protein>
    <submittedName>
        <fullName evidence="5">Polysaccharide export protein</fullName>
    </submittedName>
</protein>